<proteinExistence type="predicted"/>
<dbReference type="GO" id="GO:0008270">
    <property type="term" value="F:zinc ion binding"/>
    <property type="evidence" value="ECO:0007669"/>
    <property type="project" value="UniProtKB-KW"/>
</dbReference>
<evidence type="ECO:0000256" key="1">
    <source>
        <dbReference type="ARBA" id="ARBA00022723"/>
    </source>
</evidence>
<evidence type="ECO:0000256" key="2">
    <source>
        <dbReference type="ARBA" id="ARBA00022771"/>
    </source>
</evidence>
<evidence type="ECO:0000313" key="5">
    <source>
        <dbReference type="EMBL" id="KXH67669.1"/>
    </source>
</evidence>
<dbReference type="InterPro" id="IPR002893">
    <property type="entry name" value="Znf_MYND"/>
</dbReference>
<dbReference type="PROSITE" id="PS01360">
    <property type="entry name" value="ZF_MYND_1"/>
    <property type="match status" value="1"/>
</dbReference>
<sequence>MSSSHGKSTWKPVVTFTVLLTPIEQYSMGVKGGEGGGWALHHPGVYNGCHGQRESEGTEQCLACGNTSTRKYRCPCKEARYCSAQCLKADNLHQRFCMGRQAAKSAPSFGLALETRPSENHYLAALLPIDGADPKPIWISLHLDLETGKINFATDEIDIAKAAGKSNDSSTGPDIIHVGLNSVATLIQTKLAHGVDAIKFGSSKDTSVGNLNNCIHSFGKPGFVACHFGAVIVWAYEVDKNGSVKALRDVTVRDVRHVLDCHILNSTNPAVAQPGRFILEGGTLPSLKVNDLSDRWMEALGVTRQIEKAHVAAEHEYFQSFPVGRLFHLGLRWYIRTAVPIAIAPSGELHEDHEEILSVFRQTGQLQVVDLKRSSSFHLMQVCGKQIEPAHLTAIVEYFKLAKASGNPTSEKAFHAFWVHFRQKEIYKGHPMDGIPSPYDLEAGSTTHDPNSAGLVALLQSYQSYDDFLGQAPTADDHVEGGLNAPKTEVTAANSGKILELLSGLPTKRT</sequence>
<reference evidence="5 6" key="1">
    <citation type="submission" date="2014-02" db="EMBL/GenBank/DDBJ databases">
        <title>The genome sequence of Colletotrichum salicis CBS 607.94.</title>
        <authorList>
            <person name="Baroncelli R."/>
            <person name="Thon M.R."/>
        </authorList>
    </citation>
    <scope>NUCLEOTIDE SEQUENCE [LARGE SCALE GENOMIC DNA]</scope>
    <source>
        <strain evidence="5 6">CBS 607.94</strain>
    </source>
</reference>
<dbReference type="OrthoDB" id="437457at2759"/>
<dbReference type="Proteomes" id="UP000070121">
    <property type="component" value="Unassembled WGS sequence"/>
</dbReference>
<evidence type="ECO:0000256" key="3">
    <source>
        <dbReference type="ARBA" id="ARBA00022833"/>
    </source>
</evidence>
<comment type="caution">
    <text evidence="5">The sequence shown here is derived from an EMBL/GenBank/DDBJ whole genome shotgun (WGS) entry which is preliminary data.</text>
</comment>
<evidence type="ECO:0000259" key="4">
    <source>
        <dbReference type="PROSITE" id="PS01360"/>
    </source>
</evidence>
<feature type="domain" description="MYND-type" evidence="4">
    <location>
        <begin position="61"/>
        <end position="97"/>
    </location>
</feature>
<organism evidence="5 6">
    <name type="scientific">Colletotrichum salicis</name>
    <dbReference type="NCBI Taxonomy" id="1209931"/>
    <lineage>
        <taxon>Eukaryota</taxon>
        <taxon>Fungi</taxon>
        <taxon>Dikarya</taxon>
        <taxon>Ascomycota</taxon>
        <taxon>Pezizomycotina</taxon>
        <taxon>Sordariomycetes</taxon>
        <taxon>Hypocreomycetidae</taxon>
        <taxon>Glomerellales</taxon>
        <taxon>Glomerellaceae</taxon>
        <taxon>Colletotrichum</taxon>
        <taxon>Colletotrichum acutatum species complex</taxon>
    </lineage>
</organism>
<keyword evidence="1" id="KW-0479">Metal-binding</keyword>
<keyword evidence="3" id="KW-0862">Zinc</keyword>
<keyword evidence="6" id="KW-1185">Reference proteome</keyword>
<name>A0A135V4R7_9PEZI</name>
<dbReference type="EMBL" id="JFFI01000439">
    <property type="protein sequence ID" value="KXH67669.1"/>
    <property type="molecule type" value="Genomic_DNA"/>
</dbReference>
<dbReference type="AlphaFoldDB" id="A0A135V4R7"/>
<keyword evidence="2" id="KW-0863">Zinc-finger</keyword>
<accession>A0A135V4R7</accession>
<protein>
    <recommendedName>
        <fullName evidence="4">MYND-type domain-containing protein</fullName>
    </recommendedName>
</protein>
<dbReference type="STRING" id="1209931.A0A135V4R7"/>
<evidence type="ECO:0000313" key="6">
    <source>
        <dbReference type="Proteomes" id="UP000070121"/>
    </source>
</evidence>
<gene>
    <name evidence="5" type="ORF">CSAL01_08703</name>
</gene>